<dbReference type="GeneID" id="113736484"/>
<proteinExistence type="predicted"/>
<dbReference type="Proteomes" id="UP001652660">
    <property type="component" value="Chromosome 1c"/>
</dbReference>
<protein>
    <submittedName>
        <fullName evidence="3">Disease resistance protein At3g14460</fullName>
    </submittedName>
</protein>
<dbReference type="InterPro" id="IPR032675">
    <property type="entry name" value="LRR_dom_sf"/>
</dbReference>
<dbReference type="RefSeq" id="XP_027119302.1">
    <property type="nucleotide sequence ID" value="XM_027263501.1"/>
</dbReference>
<evidence type="ECO:0000256" key="1">
    <source>
        <dbReference type="ARBA" id="ARBA00022821"/>
    </source>
</evidence>
<evidence type="ECO:0000313" key="2">
    <source>
        <dbReference type="Proteomes" id="UP001652660"/>
    </source>
</evidence>
<dbReference type="PANTHER" id="PTHR36766">
    <property type="entry name" value="PLANT BROAD-SPECTRUM MILDEW RESISTANCE PROTEIN RPW8"/>
    <property type="match status" value="1"/>
</dbReference>
<organism evidence="2 3">
    <name type="scientific">Coffea arabica</name>
    <name type="common">Arabian coffee</name>
    <dbReference type="NCBI Taxonomy" id="13443"/>
    <lineage>
        <taxon>Eukaryota</taxon>
        <taxon>Viridiplantae</taxon>
        <taxon>Streptophyta</taxon>
        <taxon>Embryophyta</taxon>
        <taxon>Tracheophyta</taxon>
        <taxon>Spermatophyta</taxon>
        <taxon>Magnoliopsida</taxon>
        <taxon>eudicotyledons</taxon>
        <taxon>Gunneridae</taxon>
        <taxon>Pentapetalae</taxon>
        <taxon>asterids</taxon>
        <taxon>lamiids</taxon>
        <taxon>Gentianales</taxon>
        <taxon>Rubiaceae</taxon>
        <taxon>Ixoroideae</taxon>
        <taxon>Gardenieae complex</taxon>
        <taxon>Bertiereae - Coffeeae clade</taxon>
        <taxon>Coffeeae</taxon>
        <taxon>Coffea</taxon>
    </lineage>
</organism>
<gene>
    <name evidence="3" type="primary">LOC113736484</name>
</gene>
<name>A0A6P6WUZ4_COFAR</name>
<reference evidence="3" key="2">
    <citation type="submission" date="2025-08" db="UniProtKB">
        <authorList>
            <consortium name="RefSeq"/>
        </authorList>
    </citation>
    <scope>IDENTIFICATION</scope>
    <source>
        <tissue evidence="3">Leaves</tissue>
    </source>
</reference>
<sequence length="342" mass="38490">MSSRHNSEAHQQIESLHLVKRPLNSEDGSHQGSSLTLGDGCELLPSEMVERLCHFPSLQHLQVSYCPNVTSLRRLNCGTCLESLKLFDCDNLRELPENLYKFQAFRDLSIRVCPLIDLGENRNDGQKSLLKSLKSLTISDCDGLTTIASEMLESCSPLQSLQVYECPNLVSFPLDLQQTPSLETCILTNCPELINDMPKGFAFLTCLTTMMIGPFSDYSLVDWSGLLSSSTLCELELNGMSDMESLPHQLQYLTTLTSLSLFDFGRIKALPHWIGNLASLERLVLESCEELQYLPSMAAMRRLTKLTYLRIIDCSLLIDRCNFESGDDSEWSKISHMELDID</sequence>
<keyword evidence="2" id="KW-1185">Reference proteome</keyword>
<dbReference type="GO" id="GO:0006952">
    <property type="term" value="P:defense response"/>
    <property type="evidence" value="ECO:0007669"/>
    <property type="project" value="UniProtKB-KW"/>
</dbReference>
<dbReference type="Gene3D" id="3.80.10.10">
    <property type="entry name" value="Ribonuclease Inhibitor"/>
    <property type="match status" value="3"/>
</dbReference>
<dbReference type="OrthoDB" id="1896560at2759"/>
<accession>A0A6P6WUZ4</accession>
<reference evidence="2" key="1">
    <citation type="journal article" date="2025" name="Foods">
        <title>Unveiling the Microbial Signatures of Arabica Coffee Cherries: Insights into Ripeness Specific Diversity, Functional Traits, and Implications for Quality and Safety.</title>
        <authorList>
            <consortium name="RefSeq"/>
            <person name="Tenea G.N."/>
            <person name="Cifuentes V."/>
            <person name="Reyes P."/>
            <person name="Cevallos-Vallejos M."/>
        </authorList>
    </citation>
    <scope>NUCLEOTIDE SEQUENCE [LARGE SCALE GENOMIC DNA]</scope>
</reference>
<dbReference type="AlphaFoldDB" id="A0A6P6WUZ4"/>
<keyword evidence="1" id="KW-0611">Plant defense</keyword>
<dbReference type="SUPFAM" id="SSF52058">
    <property type="entry name" value="L domain-like"/>
    <property type="match status" value="1"/>
</dbReference>
<evidence type="ECO:0000313" key="3">
    <source>
        <dbReference type="RefSeq" id="XP_027119302.1"/>
    </source>
</evidence>
<dbReference type="PANTHER" id="PTHR36766:SF40">
    <property type="entry name" value="DISEASE RESISTANCE PROTEIN RGA3"/>
    <property type="match status" value="1"/>
</dbReference>